<dbReference type="AlphaFoldDB" id="K7ZF86"/>
<keyword evidence="2" id="KW-0812">Transmembrane</keyword>
<reference evidence="3 4" key="1">
    <citation type="journal article" date="2012" name="BMC Genomics">
        <title>Genome analysis of a simultaneously predatory and prey-independent, novel Bdellovibrio bacteriovorus from the River Tiber, supports in silico predictions of both ancient and recent lateral gene transfer from diverse bacteria.</title>
        <authorList>
            <person name="Hobley L."/>
            <person name="Lerner T.R."/>
            <person name="Williams L.E."/>
            <person name="Lambert C."/>
            <person name="Till R."/>
            <person name="Milner D.S."/>
            <person name="Basford S.M."/>
            <person name="Capeness M.J."/>
            <person name="Fenton A.K."/>
            <person name="Atterbury R.J."/>
            <person name="Harris M.A."/>
            <person name="Sockett R.E."/>
        </authorList>
    </citation>
    <scope>NUCLEOTIDE SEQUENCE [LARGE SCALE GENOMIC DNA]</scope>
    <source>
        <strain evidence="3 4">Tiberius</strain>
    </source>
</reference>
<proteinExistence type="predicted"/>
<sequence>MSSFDDLKEKLVSDARVTWERIQESGAYNQLRDRYENMTPAMQKLTLVGGVALVSLIILSIPYGKYTQSTEYVGEFESKRMTIRELLKVSRESSDVPQIPQAPSMDMIRNNIDNQIKAANLLPEQIKGTEIQDNNSNLVPKNLTEGLLQVSLAKLNIRQVLDLGYQFQSINPSVKMKDMVMTANREDNRYFDVVYKMVALAVPAAPAPEAPEPPSRGNRFKRNNNNDSGDE</sequence>
<dbReference type="RefSeq" id="WP_015090728.1">
    <property type="nucleotide sequence ID" value="NC_019567.1"/>
</dbReference>
<evidence type="ECO:0000256" key="2">
    <source>
        <dbReference type="SAM" id="Phobius"/>
    </source>
</evidence>
<feature type="region of interest" description="Disordered" evidence="1">
    <location>
        <begin position="206"/>
        <end position="231"/>
    </location>
</feature>
<feature type="transmembrane region" description="Helical" evidence="2">
    <location>
        <begin position="45"/>
        <end position="63"/>
    </location>
</feature>
<evidence type="ECO:0000313" key="3">
    <source>
        <dbReference type="EMBL" id="AFY01272.1"/>
    </source>
</evidence>
<keyword evidence="2" id="KW-1133">Transmembrane helix</keyword>
<accession>K7ZF86</accession>
<keyword evidence="2" id="KW-0472">Membrane</keyword>
<gene>
    <name evidence="3" type="ORF">Bdt_1577</name>
</gene>
<dbReference type="Proteomes" id="UP000010074">
    <property type="component" value="Chromosome"/>
</dbReference>
<organism evidence="3 4">
    <name type="scientific">Bdellovibrio bacteriovorus str. Tiberius</name>
    <dbReference type="NCBI Taxonomy" id="1069642"/>
    <lineage>
        <taxon>Bacteria</taxon>
        <taxon>Pseudomonadati</taxon>
        <taxon>Bdellovibrionota</taxon>
        <taxon>Bdellovibrionia</taxon>
        <taxon>Bdellovibrionales</taxon>
        <taxon>Pseudobdellovibrionaceae</taxon>
        <taxon>Bdellovibrio</taxon>
    </lineage>
</organism>
<dbReference type="HOGENOM" id="CLU_1238194_0_0_7"/>
<dbReference type="PATRIC" id="fig|1069642.3.peg.1558"/>
<dbReference type="STRING" id="1069642.Bdt_1577"/>
<name>K7ZF86_BDEBC</name>
<dbReference type="EMBL" id="CP002930">
    <property type="protein sequence ID" value="AFY01272.1"/>
    <property type="molecule type" value="Genomic_DNA"/>
</dbReference>
<protein>
    <submittedName>
        <fullName evidence="3">Uncharacterized protein</fullName>
    </submittedName>
</protein>
<dbReference type="KEGG" id="bbat:Bdt_1577"/>
<evidence type="ECO:0000313" key="4">
    <source>
        <dbReference type="Proteomes" id="UP000010074"/>
    </source>
</evidence>
<evidence type="ECO:0000256" key="1">
    <source>
        <dbReference type="SAM" id="MobiDB-lite"/>
    </source>
</evidence>
<dbReference type="OrthoDB" id="5294043at2"/>